<dbReference type="PANTHER" id="PTHR28535:SF1">
    <property type="entry name" value="PROTEIN ZGRF1"/>
    <property type="match status" value="1"/>
</dbReference>
<dbReference type="KEGG" id="cmos:111459723"/>
<name>A0A6J1H5B4_CUCMO</name>
<sequence>MEGDLYQASQAETQSLSRGFLGIHLSSNKMMLYDECAKLLECRLLKQDEVIYSRETLIFNRYLVDTDASQGDHKLESGLNFQAGNDKIPEKSVVLRGKNFRNSSVCFGADKNMTQPTLSPSHKIIREFKKSRLKCYGSPQTSPDTRITEETDFLCSVAVGRLARIDSDIRDNSQGYQKLPLLFPHWIDRT</sequence>
<dbReference type="AlphaFoldDB" id="A0A6J1H5B4"/>
<dbReference type="GO" id="GO:0005634">
    <property type="term" value="C:nucleus"/>
    <property type="evidence" value="ECO:0007669"/>
    <property type="project" value="TreeGrafter"/>
</dbReference>
<organism evidence="1 2">
    <name type="scientific">Cucurbita moschata</name>
    <name type="common">Winter crookneck squash</name>
    <name type="synonym">Cucurbita pepo var. moschata</name>
    <dbReference type="NCBI Taxonomy" id="3662"/>
    <lineage>
        <taxon>Eukaryota</taxon>
        <taxon>Viridiplantae</taxon>
        <taxon>Streptophyta</taxon>
        <taxon>Embryophyta</taxon>
        <taxon>Tracheophyta</taxon>
        <taxon>Spermatophyta</taxon>
        <taxon>Magnoliopsida</taxon>
        <taxon>eudicotyledons</taxon>
        <taxon>Gunneridae</taxon>
        <taxon>Pentapetalae</taxon>
        <taxon>rosids</taxon>
        <taxon>fabids</taxon>
        <taxon>Cucurbitales</taxon>
        <taxon>Cucurbitaceae</taxon>
        <taxon>Cucurbiteae</taxon>
        <taxon>Cucurbita</taxon>
    </lineage>
</organism>
<proteinExistence type="predicted"/>
<protein>
    <submittedName>
        <fullName evidence="2">Uncharacterized protein LOC111459723</fullName>
    </submittedName>
</protein>
<gene>
    <name evidence="2" type="primary">LOC111459723</name>
</gene>
<dbReference type="GeneID" id="111459723"/>
<dbReference type="Proteomes" id="UP000504609">
    <property type="component" value="Unplaced"/>
</dbReference>
<dbReference type="RefSeq" id="XP_022958514.1">
    <property type="nucleotide sequence ID" value="XM_023102746.1"/>
</dbReference>
<dbReference type="GO" id="GO:0006302">
    <property type="term" value="P:double-strand break repair"/>
    <property type="evidence" value="ECO:0007669"/>
    <property type="project" value="TreeGrafter"/>
</dbReference>
<evidence type="ECO:0000313" key="2">
    <source>
        <dbReference type="RefSeq" id="XP_022958514.1"/>
    </source>
</evidence>
<dbReference type="InterPro" id="IPR052800">
    <property type="entry name" value="DNA_Repair_Helicase_ZGRF1"/>
</dbReference>
<evidence type="ECO:0000313" key="1">
    <source>
        <dbReference type="Proteomes" id="UP000504609"/>
    </source>
</evidence>
<dbReference type="GO" id="GO:0035861">
    <property type="term" value="C:site of double-strand break"/>
    <property type="evidence" value="ECO:0007669"/>
    <property type="project" value="TreeGrafter"/>
</dbReference>
<reference evidence="2" key="1">
    <citation type="submission" date="2025-08" db="UniProtKB">
        <authorList>
            <consortium name="RefSeq"/>
        </authorList>
    </citation>
    <scope>IDENTIFICATION</scope>
    <source>
        <tissue evidence="2">Young leaves</tissue>
    </source>
</reference>
<keyword evidence="1" id="KW-1185">Reference proteome</keyword>
<dbReference type="PANTHER" id="PTHR28535">
    <property type="entry name" value="ZINC FINGER GRF-TYPE CONTAINING 1"/>
    <property type="match status" value="1"/>
</dbReference>
<accession>A0A6J1H5B4</accession>